<evidence type="ECO:0000256" key="5">
    <source>
        <dbReference type="SAM" id="SignalP"/>
    </source>
</evidence>
<keyword evidence="4" id="KW-0798">TonB box</keyword>
<keyword evidence="9" id="KW-1185">Reference proteome</keyword>
<evidence type="ECO:0000259" key="7">
    <source>
        <dbReference type="Pfam" id="PF07715"/>
    </source>
</evidence>
<evidence type="ECO:0000256" key="4">
    <source>
        <dbReference type="RuleBase" id="RU003357"/>
    </source>
</evidence>
<comment type="subcellular location">
    <subcellularLocation>
        <location evidence="1 4">Cell outer membrane</location>
    </subcellularLocation>
</comment>
<feature type="domain" description="TonB-dependent receptor plug" evidence="7">
    <location>
        <begin position="65"/>
        <end position="174"/>
    </location>
</feature>
<evidence type="ECO:0000313" key="9">
    <source>
        <dbReference type="Proteomes" id="UP001218788"/>
    </source>
</evidence>
<accession>A0ABT5KWR5</accession>
<reference evidence="8 9" key="1">
    <citation type="submission" date="2022-10" db="EMBL/GenBank/DDBJ databases">
        <title>Alteromonas sp. chi3 Genome sequencing.</title>
        <authorList>
            <person name="Park S."/>
        </authorList>
    </citation>
    <scope>NUCLEOTIDE SEQUENCE [LARGE SCALE GENOMIC DNA]</scope>
    <source>
        <strain evidence="9">chi3</strain>
    </source>
</reference>
<keyword evidence="3" id="KW-0998">Cell outer membrane</keyword>
<dbReference type="InterPro" id="IPR036942">
    <property type="entry name" value="Beta-barrel_TonB_sf"/>
</dbReference>
<dbReference type="Pfam" id="PF07715">
    <property type="entry name" value="Plug"/>
    <property type="match status" value="1"/>
</dbReference>
<protein>
    <submittedName>
        <fullName evidence="8">TonB-dependent receptor</fullName>
    </submittedName>
</protein>
<evidence type="ECO:0000313" key="8">
    <source>
        <dbReference type="EMBL" id="MDC8829210.1"/>
    </source>
</evidence>
<keyword evidence="8" id="KW-0675">Receptor</keyword>
<dbReference type="EMBL" id="JAQQXP010000001">
    <property type="protein sequence ID" value="MDC8829210.1"/>
    <property type="molecule type" value="Genomic_DNA"/>
</dbReference>
<evidence type="ECO:0000259" key="6">
    <source>
        <dbReference type="Pfam" id="PF00593"/>
    </source>
</evidence>
<dbReference type="InterPro" id="IPR010104">
    <property type="entry name" value="TonB_rcpt_bac"/>
</dbReference>
<evidence type="ECO:0000256" key="3">
    <source>
        <dbReference type="ARBA" id="ARBA00023237"/>
    </source>
</evidence>
<sequence length="951" mass="105163">MKVKNSGPKQFKQAKITHCILLSLGLLAPGLALAQETTDDDEEVVETIEVKGMRSSVISAQATKMSSDKIMDGISADDIGALPDRSVTETLQRIAGVAIDRYMSLGDPEHFSVEGNGVIVRGLTQVRSELNGRGTFSANGGRTLSFGDVPPELLNAVNVYKSPSADQIEGGLAGTIDLETRLPFHSDKQQISFDITANYGDVIKETKPAYSFLYSNTWNTDVGKIGFLFDIAKSELSTRNDSMYVRPFFYRDDIAGYEGSTVYVPRGADWRTMYFDRERTGAYAAVQYAPDENSEFTLTYFSSDYDMQWSEDAIFVDNWPYGVQVESGAQFSDSGVLEKGRLTQDGGVPMGADVRSSTQDARTDDIALRYRYSNENLIVESSLQRVDSTSKGIDNTVATQVSVPYIDVDLTGSLPTVTSDADYLSDPNNYVWNFIMDNQYDREADMTAVDVDITYILEDSFIEAVRFGGRYSDTNSENADTGYNWSPLAPNWLQAAIVEGQENIVPNVDELYLNTFDNFFGGDVPSPANVFAPKSSFALDYPESFQGLQDKFVYADWSSWAYWNQRDLNADQFKNDQSEKTSAAYVMLDFFTDSLGKPVSGNFGVRYVKTENTAHGFVQYPFNPLFGDGAYTELNAEHDYSNWLPSLNVKVELTDELLLRFAAAKAMARPNFADLGANITLNANLTSAGEASQNAGNPPQVQDYELTLDSTQNPYLDPMESTQFDVSLEWYYAEDSSAYIALFTKDISGYQVPQASQVEFGGFTYNARWPVSSAEADITGVELSLNHFFSSLPAPFDGFGVQMNYTYIDSSTDGDPSTAPADTDGSGYGPMPFRGLSENAVNVVLMYEKGPFSARLAYNWRDEFLMSTNANGFAGTENGISYGLPLFNAPTAYMDGSVTYRINDNLSVVLQANNLNDAVTKNEMRQNGPGNHYSAYHVNDIRYALSLRGYY</sequence>
<feature type="chain" id="PRO_5045604202" evidence="5">
    <location>
        <begin position="35"/>
        <end position="951"/>
    </location>
</feature>
<gene>
    <name evidence="8" type="ORF">OIK42_00420</name>
</gene>
<comment type="caution">
    <text evidence="8">The sequence shown here is derived from an EMBL/GenBank/DDBJ whole genome shotgun (WGS) entry which is preliminary data.</text>
</comment>
<dbReference type="Pfam" id="PF00593">
    <property type="entry name" value="TonB_dep_Rec_b-barrel"/>
    <property type="match status" value="1"/>
</dbReference>
<evidence type="ECO:0000256" key="1">
    <source>
        <dbReference type="ARBA" id="ARBA00004442"/>
    </source>
</evidence>
<dbReference type="SUPFAM" id="SSF56935">
    <property type="entry name" value="Porins"/>
    <property type="match status" value="1"/>
</dbReference>
<dbReference type="Gene3D" id="2.40.170.20">
    <property type="entry name" value="TonB-dependent receptor, beta-barrel domain"/>
    <property type="match status" value="1"/>
</dbReference>
<evidence type="ECO:0000256" key="2">
    <source>
        <dbReference type="ARBA" id="ARBA00023136"/>
    </source>
</evidence>
<keyword evidence="5" id="KW-0732">Signal</keyword>
<dbReference type="Gene3D" id="2.170.130.10">
    <property type="entry name" value="TonB-dependent receptor, plug domain"/>
    <property type="match status" value="1"/>
</dbReference>
<proteinExistence type="inferred from homology"/>
<dbReference type="InterPro" id="IPR000531">
    <property type="entry name" value="Beta-barrel_TonB"/>
</dbReference>
<dbReference type="NCBIfam" id="TIGR01782">
    <property type="entry name" value="TonB-Xanth-Caul"/>
    <property type="match status" value="1"/>
</dbReference>
<dbReference type="Proteomes" id="UP001218788">
    <property type="component" value="Unassembled WGS sequence"/>
</dbReference>
<keyword evidence="2 4" id="KW-0472">Membrane</keyword>
<dbReference type="PANTHER" id="PTHR40980:SF3">
    <property type="entry name" value="TONB-DEPENDENT RECEPTOR-LIKE BETA-BARREL DOMAIN-CONTAINING PROTEIN"/>
    <property type="match status" value="1"/>
</dbReference>
<name>A0ABT5KWR5_9ALTE</name>
<dbReference type="InterPro" id="IPR037066">
    <property type="entry name" value="Plug_dom_sf"/>
</dbReference>
<dbReference type="InterPro" id="IPR012910">
    <property type="entry name" value="Plug_dom"/>
</dbReference>
<feature type="signal peptide" evidence="5">
    <location>
        <begin position="1"/>
        <end position="34"/>
    </location>
</feature>
<feature type="domain" description="TonB-dependent receptor-like beta-barrel" evidence="6">
    <location>
        <begin position="415"/>
        <end position="915"/>
    </location>
</feature>
<comment type="similarity">
    <text evidence="4">Belongs to the TonB-dependent receptor family.</text>
</comment>
<dbReference type="PANTHER" id="PTHR40980">
    <property type="entry name" value="PLUG DOMAIN-CONTAINING PROTEIN"/>
    <property type="match status" value="1"/>
</dbReference>
<organism evidence="8 9">
    <name type="scientific">Alteromonas gilva</name>
    <dbReference type="NCBI Taxonomy" id="2987522"/>
    <lineage>
        <taxon>Bacteria</taxon>
        <taxon>Pseudomonadati</taxon>
        <taxon>Pseudomonadota</taxon>
        <taxon>Gammaproteobacteria</taxon>
        <taxon>Alteromonadales</taxon>
        <taxon>Alteromonadaceae</taxon>
        <taxon>Alteromonas/Salinimonas group</taxon>
        <taxon>Alteromonas</taxon>
    </lineage>
</organism>
<dbReference type="RefSeq" id="WP_273637582.1">
    <property type="nucleotide sequence ID" value="NZ_JAQQXP010000001.1"/>
</dbReference>